<keyword evidence="1" id="KW-0812">Transmembrane</keyword>
<protein>
    <recommendedName>
        <fullName evidence="4">Tetratricopeptide repeat protein</fullName>
    </recommendedName>
</protein>
<keyword evidence="1" id="KW-1133">Transmembrane helix</keyword>
<dbReference type="Gene3D" id="1.25.40.10">
    <property type="entry name" value="Tetratricopeptide repeat domain"/>
    <property type="match status" value="1"/>
</dbReference>
<dbReference type="RefSeq" id="WP_106759518.1">
    <property type="nucleotide sequence ID" value="NZ_PXWF02000291.1"/>
</dbReference>
<evidence type="ECO:0008006" key="4">
    <source>
        <dbReference type="Google" id="ProtNLM"/>
    </source>
</evidence>
<dbReference type="PANTHER" id="PTHR45588:SF1">
    <property type="entry name" value="WW DOMAIN-CONTAINING PROTEIN"/>
    <property type="match status" value="1"/>
</dbReference>
<feature type="transmembrane region" description="Helical" evidence="1">
    <location>
        <begin position="12"/>
        <end position="32"/>
    </location>
</feature>
<dbReference type="PROSITE" id="PS51257">
    <property type="entry name" value="PROKAR_LIPOPROTEIN"/>
    <property type="match status" value="1"/>
</dbReference>
<sequence length="570" mass="61842">MRVHSRPRFVQLSIVAFALLVGGACTIMPFAIDRKATAPVLGGFGETTLVPSQANAAARRLFAQGVAQAYGFNEDEAIRAFKAALAQDPDCALCAWGVAWQMGPNINSLDRGDLGEPIKYVGYAIKHSKGASARDLALIESLALRYGHSAGRALAPLSTDICRTPGAGADKPADPLDFAYADHMRLLAARFPADPDVLTLYAEAEMVATRGDWWDRLTGKPAGRMGELASLLEAGLVKHPDHVGVNHYLIHAVDAVPVAGRALASADRLARLAPMSPHLLHMPSHTYAQVGRYADATRVNQLAVAADEAMMLELKKQDFTDTKDWRRHNSHFQWYSTLMEGRGELALDTARAAAGRAKHDHEAFEYSRSLPMLTLLHLQRWDALIKEPMPSGDRGLATVLGEMARGIAMARIGQPGDARAALARLEPKAEMLLAKHTGKEWGARLIRSMVSSAQAQLNAELAFAEQRTGDALTLQAQAVEAATFADRTEPPTLANGPLHRLGEMQLKAKRFAEAEQSFRTDLASHPQNGWALHGLEKALNAQGKVAQAQTARRDLASSWVRADSQLRAIR</sequence>
<keyword evidence="1" id="KW-0472">Membrane</keyword>
<evidence type="ECO:0000256" key="1">
    <source>
        <dbReference type="SAM" id="Phobius"/>
    </source>
</evidence>
<dbReference type="InterPro" id="IPR011990">
    <property type="entry name" value="TPR-like_helical_dom_sf"/>
</dbReference>
<keyword evidence="3" id="KW-1185">Reference proteome</keyword>
<organism evidence="2 3">
    <name type="scientific">Massilia glaciei</name>
    <dbReference type="NCBI Taxonomy" id="1524097"/>
    <lineage>
        <taxon>Bacteria</taxon>
        <taxon>Pseudomonadati</taxon>
        <taxon>Pseudomonadota</taxon>
        <taxon>Betaproteobacteria</taxon>
        <taxon>Burkholderiales</taxon>
        <taxon>Oxalobacteraceae</taxon>
        <taxon>Telluria group</taxon>
        <taxon>Massilia</taxon>
    </lineage>
</organism>
<dbReference type="OrthoDB" id="9778494at2"/>
<dbReference type="InterPro" id="IPR019734">
    <property type="entry name" value="TPR_rpt"/>
</dbReference>
<accession>A0A2U2HFA5</accession>
<name>A0A2U2HFA5_9BURK</name>
<dbReference type="Proteomes" id="UP000241421">
    <property type="component" value="Unassembled WGS sequence"/>
</dbReference>
<dbReference type="AlphaFoldDB" id="A0A2U2HFA5"/>
<comment type="caution">
    <text evidence="2">The sequence shown here is derived from an EMBL/GenBank/DDBJ whole genome shotgun (WGS) entry which is preliminary data.</text>
</comment>
<dbReference type="PANTHER" id="PTHR45588">
    <property type="entry name" value="TPR DOMAIN-CONTAINING PROTEIN"/>
    <property type="match status" value="1"/>
</dbReference>
<evidence type="ECO:0000313" key="2">
    <source>
        <dbReference type="EMBL" id="PWF42880.1"/>
    </source>
</evidence>
<reference evidence="2 3" key="1">
    <citation type="submission" date="2018-04" db="EMBL/GenBank/DDBJ databases">
        <title>Massilia violaceinigra sp. nov., a novel purple-pigmented bacterium isolated from Tianshan glacier, Xinjiang, China.</title>
        <authorList>
            <person name="Wang H."/>
        </authorList>
    </citation>
    <scope>NUCLEOTIDE SEQUENCE [LARGE SCALE GENOMIC DNA]</scope>
    <source>
        <strain evidence="2 3">B448-2</strain>
    </source>
</reference>
<proteinExistence type="predicted"/>
<dbReference type="EMBL" id="PXWF02000291">
    <property type="protein sequence ID" value="PWF42880.1"/>
    <property type="molecule type" value="Genomic_DNA"/>
</dbReference>
<evidence type="ECO:0000313" key="3">
    <source>
        <dbReference type="Proteomes" id="UP000241421"/>
    </source>
</evidence>
<gene>
    <name evidence="2" type="ORF">C7C56_022165</name>
</gene>
<dbReference type="SUPFAM" id="SSF48452">
    <property type="entry name" value="TPR-like"/>
    <property type="match status" value="1"/>
</dbReference>
<dbReference type="SMART" id="SM00028">
    <property type="entry name" value="TPR"/>
    <property type="match status" value="2"/>
</dbReference>